<evidence type="ECO:0000313" key="5">
    <source>
        <dbReference type="Proteomes" id="UP000006892"/>
    </source>
</evidence>
<dbReference type="Proteomes" id="UP001154400">
    <property type="component" value="Chromosome"/>
</dbReference>
<evidence type="ECO:0000256" key="3">
    <source>
        <dbReference type="HAMAP-Rule" id="MF_00528"/>
    </source>
</evidence>
<dbReference type="KEGG" id="req:REQ_33870"/>
<dbReference type="SUPFAM" id="SSF52972">
    <property type="entry name" value="ITPase-like"/>
    <property type="match status" value="1"/>
</dbReference>
<keyword evidence="2 3" id="KW-0378">Hydrolase</keyword>
<protein>
    <recommendedName>
        <fullName evidence="3">Nucleoside triphosphate pyrophosphatase</fullName>
        <ecNumber evidence="3">3.6.1.9</ecNumber>
    </recommendedName>
    <alternativeName>
        <fullName evidence="3">Nucleotide pyrophosphatase</fullName>
        <shortName evidence="3">Nucleotide PPase</shortName>
    </alternativeName>
</protein>
<dbReference type="EMBL" id="FN563149">
    <property type="protein sequence ID" value="CBH49383.1"/>
    <property type="molecule type" value="Genomic_DNA"/>
</dbReference>
<dbReference type="CDD" id="cd00555">
    <property type="entry name" value="Maf"/>
    <property type="match status" value="1"/>
</dbReference>
<dbReference type="InterPro" id="IPR003697">
    <property type="entry name" value="Maf-like"/>
</dbReference>
<dbReference type="PANTHER" id="PTHR43213:SF5">
    <property type="entry name" value="BIFUNCTIONAL DTTP_UTP PYROPHOSPHATASE_METHYLTRANSFERASE PROTEIN-RELATED"/>
    <property type="match status" value="1"/>
</dbReference>
<dbReference type="GO" id="GO:0047429">
    <property type="term" value="F:nucleoside triphosphate diphosphatase activity"/>
    <property type="evidence" value="ECO:0007669"/>
    <property type="project" value="UniProtKB-EC"/>
</dbReference>
<accession>A0A3S5Y9X8</accession>
<dbReference type="EC" id="3.6.1.9" evidence="3"/>
<proteinExistence type="inferred from homology"/>
<dbReference type="HAMAP" id="MF_00528">
    <property type="entry name" value="Maf"/>
    <property type="match status" value="1"/>
</dbReference>
<comment type="similarity">
    <text evidence="3">Belongs to the Maf family.</text>
</comment>
<dbReference type="PIRSF" id="PIRSF006305">
    <property type="entry name" value="Maf"/>
    <property type="match status" value="1"/>
</dbReference>
<reference evidence="4" key="1">
    <citation type="journal article" date="2010" name="PLoS Genet.">
        <title>The genome of a pathogenic rhodococcus: cooptive virulence underpinned by key gene acquisitions.</title>
        <authorList>
            <person name="Letek M."/>
            <person name="Gonzalez P."/>
            <person name="Macarthur I."/>
            <person name="Rodriguez H."/>
            <person name="Freeman T.C."/>
            <person name="Valero-Rello A."/>
            <person name="Blanco M."/>
            <person name="Buckley T."/>
            <person name="Cherevach I."/>
            <person name="Fahey R."/>
            <person name="Hapeshi A."/>
            <person name="Holdstock J."/>
            <person name="Leadon D."/>
            <person name="Navas J."/>
            <person name="Ocampo A."/>
            <person name="Quail M.A."/>
            <person name="Sanders M."/>
            <person name="Scortti M.M."/>
            <person name="Prescott J.F."/>
            <person name="Fogarty U."/>
            <person name="Meijer W.G."/>
            <person name="Parkhill J."/>
            <person name="Bentley S.D."/>
            <person name="Vazquez-Boland J.A."/>
        </authorList>
    </citation>
    <scope>NUCLEOTIDE SEQUENCE [LARGE SCALE GENOMIC DNA]</scope>
    <source>
        <strain evidence="4 5">103S</strain>
    </source>
</reference>
<dbReference type="GO" id="GO:0005737">
    <property type="term" value="C:cytoplasm"/>
    <property type="evidence" value="ECO:0007669"/>
    <property type="project" value="UniProtKB-SubCell"/>
</dbReference>
<sequence>MTHLVLASASPARLSVLRGAGVEPTVRVSGVDEDAIIDRLGPSAAPEAVVTTLAEAKARDVIPALNAEGITDAVVIGCDSMLLIDGELQGKPHTVDVARERWRSMAGRSATLLTGHSVLRLSDGVVVADASDHSGTVVHFASPSTEDLEAYLASGEPLKVAGAFTLDSLGGWFVERLEGDPSSVIGIGLPLVRRLLSAVGVSIAELWAANSLVR</sequence>
<dbReference type="Gene3D" id="3.90.950.10">
    <property type="match status" value="1"/>
</dbReference>
<dbReference type="NCBIfam" id="TIGR00172">
    <property type="entry name" value="maf"/>
    <property type="match status" value="1"/>
</dbReference>
<evidence type="ECO:0000256" key="2">
    <source>
        <dbReference type="ARBA" id="ARBA00022801"/>
    </source>
</evidence>
<evidence type="ECO:0000256" key="1">
    <source>
        <dbReference type="ARBA" id="ARBA00001968"/>
    </source>
</evidence>
<comment type="catalytic activity">
    <reaction evidence="3">
        <text>a 2'-deoxyribonucleoside 5'-triphosphate + H2O = a 2'-deoxyribonucleoside 5'-phosphate + diphosphate + H(+)</text>
        <dbReference type="Rhea" id="RHEA:44644"/>
        <dbReference type="ChEBI" id="CHEBI:15377"/>
        <dbReference type="ChEBI" id="CHEBI:15378"/>
        <dbReference type="ChEBI" id="CHEBI:33019"/>
        <dbReference type="ChEBI" id="CHEBI:61560"/>
        <dbReference type="ChEBI" id="CHEBI:65317"/>
        <dbReference type="EC" id="3.6.1.9"/>
    </reaction>
</comment>
<dbReference type="PANTHER" id="PTHR43213">
    <property type="entry name" value="BIFUNCTIONAL DTTP/UTP PYROPHOSPHATASE/METHYLTRANSFERASE PROTEIN-RELATED"/>
    <property type="match status" value="1"/>
</dbReference>
<gene>
    <name evidence="4" type="ordered locus">REQ_33870</name>
</gene>
<comment type="caution">
    <text evidence="3">Lacks conserved residue(s) required for the propagation of feature annotation.</text>
</comment>
<organism evidence="4">
    <name type="scientific">Rhodococcus hoagii (strain 103S)</name>
    <name type="common">Rhodococcus equi</name>
    <dbReference type="NCBI Taxonomy" id="685727"/>
    <lineage>
        <taxon>Bacteria</taxon>
        <taxon>Bacillati</taxon>
        <taxon>Actinomycetota</taxon>
        <taxon>Actinomycetes</taxon>
        <taxon>Mycobacteriales</taxon>
        <taxon>Nocardiaceae</taxon>
        <taxon>Prescottella</taxon>
    </lineage>
</organism>
<dbReference type="InterPro" id="IPR029001">
    <property type="entry name" value="ITPase-like_fam"/>
</dbReference>
<dbReference type="GO" id="GO:0009117">
    <property type="term" value="P:nucleotide metabolic process"/>
    <property type="evidence" value="ECO:0007669"/>
    <property type="project" value="UniProtKB-KW"/>
</dbReference>
<comment type="cofactor">
    <cofactor evidence="1 3">
        <name>a divalent metal cation</name>
        <dbReference type="ChEBI" id="CHEBI:60240"/>
    </cofactor>
</comment>
<comment type="subcellular location">
    <subcellularLocation>
        <location evidence="3">Cytoplasm</location>
    </subcellularLocation>
</comment>
<comment type="function">
    <text evidence="3">Nucleoside triphosphate pyrophosphatase. May have a dual role in cell division arrest and in preventing the incorporation of modified nucleotides into cellular nucleic acids.</text>
</comment>
<keyword evidence="3" id="KW-0963">Cytoplasm</keyword>
<keyword evidence="3" id="KW-0546">Nucleotide metabolism</keyword>
<dbReference type="Pfam" id="PF02545">
    <property type="entry name" value="Maf"/>
    <property type="match status" value="1"/>
</dbReference>
<evidence type="ECO:0000313" key="4">
    <source>
        <dbReference type="EMBL" id="CBH49383.1"/>
    </source>
</evidence>
<feature type="active site" description="Proton acceptor" evidence="3">
    <location>
        <position position="79"/>
    </location>
</feature>
<dbReference type="RefSeq" id="WP_013416774.1">
    <property type="nucleotide sequence ID" value="NC_014659.1"/>
</dbReference>
<name>A0A3S5Y9X8_RHOH1</name>
<comment type="catalytic activity">
    <reaction evidence="3">
        <text>a ribonucleoside 5'-triphosphate + H2O = a ribonucleoside 5'-phosphate + diphosphate + H(+)</text>
        <dbReference type="Rhea" id="RHEA:23996"/>
        <dbReference type="ChEBI" id="CHEBI:15377"/>
        <dbReference type="ChEBI" id="CHEBI:15378"/>
        <dbReference type="ChEBI" id="CHEBI:33019"/>
        <dbReference type="ChEBI" id="CHEBI:58043"/>
        <dbReference type="ChEBI" id="CHEBI:61557"/>
        <dbReference type="EC" id="3.6.1.9"/>
    </reaction>
</comment>
<dbReference type="AlphaFoldDB" id="A0A3S5Y9X8"/>